<sequence length="307" mass="32268">MDTKLFGRNQKGGMFNILDREQFPAGKIWWVDSVNTANGSNSSGFGQNPDAPFLTWATAVAAASSDDFIFLMPGHTETIGVTGAAALTLSVAGLRTRGLGGQTRRPQILIDGFNDTFISVTGADTVIENVDIKAGHADIAKAINVAAAGFELRGCRFEENTTGENFKIQVLTTAAADDMIIEGNFFTTVDSAGTEGIELVGANDRVIIRDNYIKGPFSVSAISATSNACLDMQIVGNRIINTLAGDDLAGCVDLVAASTGIMAYNAMYMEDNTDILTAVDAANLGRAENFVANEYGQEAGRAAVVSA</sequence>
<proteinExistence type="predicted"/>
<organism evidence="1">
    <name type="scientific">marine sediment metagenome</name>
    <dbReference type="NCBI Taxonomy" id="412755"/>
    <lineage>
        <taxon>unclassified sequences</taxon>
        <taxon>metagenomes</taxon>
        <taxon>ecological metagenomes</taxon>
    </lineage>
</organism>
<accession>A0A0F9TXX0</accession>
<evidence type="ECO:0000313" key="1">
    <source>
        <dbReference type="EMBL" id="KKN79777.1"/>
    </source>
</evidence>
<gene>
    <name evidence="1" type="ORF">LCGC14_0336320</name>
</gene>
<dbReference type="InterPro" id="IPR012334">
    <property type="entry name" value="Pectin_lyas_fold"/>
</dbReference>
<reference evidence="1" key="1">
    <citation type="journal article" date="2015" name="Nature">
        <title>Complex archaea that bridge the gap between prokaryotes and eukaryotes.</title>
        <authorList>
            <person name="Spang A."/>
            <person name="Saw J.H."/>
            <person name="Jorgensen S.L."/>
            <person name="Zaremba-Niedzwiedzka K."/>
            <person name="Martijn J."/>
            <person name="Lind A.E."/>
            <person name="van Eijk R."/>
            <person name="Schleper C."/>
            <person name="Guy L."/>
            <person name="Ettema T.J."/>
        </authorList>
    </citation>
    <scope>NUCLEOTIDE SEQUENCE</scope>
</reference>
<protein>
    <recommendedName>
        <fullName evidence="2">Right handed beta helix domain-containing protein</fullName>
    </recommendedName>
</protein>
<dbReference type="AlphaFoldDB" id="A0A0F9TXX0"/>
<evidence type="ECO:0008006" key="2">
    <source>
        <dbReference type="Google" id="ProtNLM"/>
    </source>
</evidence>
<comment type="caution">
    <text evidence="1">The sequence shown here is derived from an EMBL/GenBank/DDBJ whole genome shotgun (WGS) entry which is preliminary data.</text>
</comment>
<dbReference type="EMBL" id="LAZR01000242">
    <property type="protein sequence ID" value="KKN79777.1"/>
    <property type="molecule type" value="Genomic_DNA"/>
</dbReference>
<name>A0A0F9TXX0_9ZZZZ</name>
<dbReference type="Gene3D" id="2.160.20.10">
    <property type="entry name" value="Single-stranded right-handed beta-helix, Pectin lyase-like"/>
    <property type="match status" value="1"/>
</dbReference>
<dbReference type="InterPro" id="IPR011050">
    <property type="entry name" value="Pectin_lyase_fold/virulence"/>
</dbReference>
<dbReference type="SUPFAM" id="SSF51126">
    <property type="entry name" value="Pectin lyase-like"/>
    <property type="match status" value="1"/>
</dbReference>